<dbReference type="PANTHER" id="PTHR46073">
    <property type="entry name" value="CHITINASE"/>
    <property type="match status" value="1"/>
</dbReference>
<feature type="domain" description="GH18" evidence="2">
    <location>
        <begin position="220"/>
        <end position="559"/>
    </location>
</feature>
<dbReference type="GO" id="GO:0008061">
    <property type="term" value="F:chitin binding"/>
    <property type="evidence" value="ECO:0007669"/>
    <property type="project" value="InterPro"/>
</dbReference>
<feature type="transmembrane region" description="Helical" evidence="1">
    <location>
        <begin position="742"/>
        <end position="761"/>
    </location>
</feature>
<reference evidence="4" key="1">
    <citation type="submission" date="2017-04" db="EMBL/GenBank/DDBJ databases">
        <authorList>
            <person name="Varghese N."/>
            <person name="Submissions S."/>
        </authorList>
    </citation>
    <scope>NUCLEOTIDE SEQUENCE [LARGE SCALE GENOMIC DNA]</scope>
    <source>
        <strain evidence="4">DSM 16537</strain>
    </source>
</reference>
<keyword evidence="1" id="KW-0812">Transmembrane</keyword>
<name>A0A1W2H9U8_9BACT</name>
<keyword evidence="3" id="KW-0378">Hydrolase</keyword>
<dbReference type="Pfam" id="PF00704">
    <property type="entry name" value="Glyco_hydro_18"/>
    <property type="match status" value="1"/>
</dbReference>
<dbReference type="PANTHER" id="PTHR46073:SF4">
    <property type="entry name" value="GH18 DOMAIN-CONTAINING PROTEIN"/>
    <property type="match status" value="1"/>
</dbReference>
<dbReference type="InterPro" id="IPR011583">
    <property type="entry name" value="Chitinase_II/V-like_cat"/>
</dbReference>
<dbReference type="RefSeq" id="WP_084122592.1">
    <property type="nucleotide sequence ID" value="NZ_LT838813.1"/>
</dbReference>
<dbReference type="Proteomes" id="UP000192333">
    <property type="component" value="Chromosome I"/>
</dbReference>
<dbReference type="STRING" id="758820.SAMN00777080_4319"/>
<proteinExistence type="predicted"/>
<evidence type="ECO:0000313" key="3">
    <source>
        <dbReference type="EMBL" id="SMD45659.1"/>
    </source>
</evidence>
<sequence>MKRYLKILPYKLKISQRGLVKLIFTFIFLFFGFVNENAFSQVPPSKLILEDSINLKEKEREGFLNSIVQPFRFSENRKYRERKRVVELIRELTESKDLRIDSVTVNAIAERLMQLTEELEQNDSSRQFMESQIEKIFEELSIKSSASTVDSLKVKMGVVLQGIVDNAKKESVTQRSEILEKLLAIRKIQFKCGTGKGLISEFQLNDSTFVTYETCLEAKAKVFGWHNAWVDEEYQDYNYNFLTDIIYYGYELGSDGNPKNLKDLEKLRSSDLSNMVYQNDVGLSLSIYSKSQMETGKFLKSVAAQQSLFRQITALKSTLDMDGINVYFEDLAPKDRDLFTDFIWKLREELAKDQADFLVTVSIPAIVSVRDRSRVLAYDFPNLDSKVDFYLVQTDKINVNYSSIPGSPSPLFVDEGKGTGSIDMTFSFYTNGKVSPSKLVMTVSYLGISWPVPDFMEDSPAIGLGKYMEFREIRDFFGDMGSFEEVPVYGFDPEQVSSYYKYFDGKKMRTLWFEDGSSLFQKYNYALDQSLGGVAVWGLGYDDGYSELWDALGAAMIEVDSVLISSRSIAKEKESELGFWDILDLYYDDMQWAAINDIYIGDPYEGAEMYCEYKVYEPLLDSLINRYGIESVWDETFHSHYNSKLDPYENYLESEAYCVCLIERWNFYTSLHGYISLLLLGILIILIGIIFFGLKKFGDDWSLRGILTITSFVVALLMFVSFFLQLFFNGNFNLFGAGSEAVAVWVLVLIMVFGIGIGIIIHKIHMSRKYQYKDLP</sequence>
<dbReference type="PROSITE" id="PS51910">
    <property type="entry name" value="GH18_2"/>
    <property type="match status" value="1"/>
</dbReference>
<keyword evidence="4" id="KW-1185">Reference proteome</keyword>
<dbReference type="SUPFAM" id="SSF51445">
    <property type="entry name" value="(Trans)glycosidases"/>
    <property type="match status" value="1"/>
</dbReference>
<organism evidence="3 4">
    <name type="scientific">Aquiflexum balticum DSM 16537</name>
    <dbReference type="NCBI Taxonomy" id="758820"/>
    <lineage>
        <taxon>Bacteria</taxon>
        <taxon>Pseudomonadati</taxon>
        <taxon>Bacteroidota</taxon>
        <taxon>Cytophagia</taxon>
        <taxon>Cytophagales</taxon>
        <taxon>Cyclobacteriaceae</taxon>
        <taxon>Aquiflexum</taxon>
    </lineage>
</organism>
<dbReference type="AlphaFoldDB" id="A0A1W2H9U8"/>
<evidence type="ECO:0000259" key="2">
    <source>
        <dbReference type="PROSITE" id="PS51910"/>
    </source>
</evidence>
<dbReference type="SMART" id="SM00636">
    <property type="entry name" value="Glyco_18"/>
    <property type="match status" value="1"/>
</dbReference>
<dbReference type="Gene3D" id="3.20.20.80">
    <property type="entry name" value="Glycosidases"/>
    <property type="match status" value="1"/>
</dbReference>
<evidence type="ECO:0000256" key="1">
    <source>
        <dbReference type="SAM" id="Phobius"/>
    </source>
</evidence>
<dbReference type="Gene3D" id="3.10.50.10">
    <property type="match status" value="1"/>
</dbReference>
<evidence type="ECO:0000313" key="4">
    <source>
        <dbReference type="Proteomes" id="UP000192333"/>
    </source>
</evidence>
<keyword evidence="1" id="KW-0472">Membrane</keyword>
<dbReference type="EMBL" id="LT838813">
    <property type="protein sequence ID" value="SMD45659.1"/>
    <property type="molecule type" value="Genomic_DNA"/>
</dbReference>
<keyword evidence="1" id="KW-1133">Transmembrane helix</keyword>
<dbReference type="InterPro" id="IPR001223">
    <property type="entry name" value="Glyco_hydro18_cat"/>
</dbReference>
<feature type="transmembrane region" description="Helical" evidence="1">
    <location>
        <begin position="706"/>
        <end position="727"/>
    </location>
</feature>
<dbReference type="GO" id="GO:0005975">
    <property type="term" value="P:carbohydrate metabolic process"/>
    <property type="evidence" value="ECO:0007669"/>
    <property type="project" value="InterPro"/>
</dbReference>
<protein>
    <submittedName>
        <fullName evidence="3">Predicted glycosyl hydrolase</fullName>
    </submittedName>
</protein>
<feature type="transmembrane region" description="Helical" evidence="1">
    <location>
        <begin position="671"/>
        <end position="694"/>
    </location>
</feature>
<dbReference type="InterPro" id="IPR017853">
    <property type="entry name" value="GH"/>
</dbReference>
<gene>
    <name evidence="3" type="ORF">SAMN00777080_4319</name>
</gene>
<accession>A0A1W2H9U8</accession>
<dbReference type="GO" id="GO:0016787">
    <property type="term" value="F:hydrolase activity"/>
    <property type="evidence" value="ECO:0007669"/>
    <property type="project" value="UniProtKB-KW"/>
</dbReference>
<dbReference type="OrthoDB" id="1185215at2"/>
<dbReference type="InterPro" id="IPR029070">
    <property type="entry name" value="Chitinase_insertion_sf"/>
</dbReference>